<gene>
    <name evidence="3" type="ORF">SAMN05216266_101317</name>
</gene>
<proteinExistence type="predicted"/>
<dbReference type="InterPro" id="IPR004360">
    <property type="entry name" value="Glyas_Fos-R_dOase_dom"/>
</dbReference>
<dbReference type="PANTHER" id="PTHR36113:SF6">
    <property type="entry name" value="FOSFOMYCIN RESISTANCE PROTEIN FOSX"/>
    <property type="match status" value="1"/>
</dbReference>
<evidence type="ECO:0000313" key="3">
    <source>
        <dbReference type="EMBL" id="SFA76877.1"/>
    </source>
</evidence>
<dbReference type="Pfam" id="PF00903">
    <property type="entry name" value="Glyoxalase"/>
    <property type="match status" value="1"/>
</dbReference>
<evidence type="ECO:0000313" key="4">
    <source>
        <dbReference type="Proteomes" id="UP000243799"/>
    </source>
</evidence>
<evidence type="ECO:0000259" key="2">
    <source>
        <dbReference type="PROSITE" id="PS51819"/>
    </source>
</evidence>
<reference evidence="4" key="1">
    <citation type="submission" date="2016-10" db="EMBL/GenBank/DDBJ databases">
        <authorList>
            <person name="Varghese N."/>
            <person name="Submissions S."/>
        </authorList>
    </citation>
    <scope>NUCLEOTIDE SEQUENCE [LARGE SCALE GENOMIC DNA]</scope>
    <source>
        <strain evidence="4">CGMCC 4.3568</strain>
    </source>
</reference>
<name>A0A1I0VLI7_9PSEU</name>
<accession>A0A1I0VLI7</accession>
<dbReference type="GO" id="GO:0046872">
    <property type="term" value="F:metal ion binding"/>
    <property type="evidence" value="ECO:0007669"/>
    <property type="project" value="UniProtKB-KW"/>
</dbReference>
<dbReference type="SUPFAM" id="SSF54593">
    <property type="entry name" value="Glyoxalase/Bleomycin resistance protein/Dihydroxybiphenyl dioxygenase"/>
    <property type="match status" value="1"/>
</dbReference>
<dbReference type="AlphaFoldDB" id="A0A1I0VLI7"/>
<dbReference type="Proteomes" id="UP000243799">
    <property type="component" value="Unassembled WGS sequence"/>
</dbReference>
<dbReference type="Gene3D" id="3.10.180.10">
    <property type="entry name" value="2,3-Dihydroxybiphenyl 1,2-Dioxygenase, domain 1"/>
    <property type="match status" value="1"/>
</dbReference>
<keyword evidence="4" id="KW-1185">Reference proteome</keyword>
<keyword evidence="1" id="KW-0479">Metal-binding</keyword>
<dbReference type="PROSITE" id="PS51819">
    <property type="entry name" value="VOC"/>
    <property type="match status" value="1"/>
</dbReference>
<dbReference type="EMBL" id="FOKG01000001">
    <property type="protein sequence ID" value="SFA76877.1"/>
    <property type="molecule type" value="Genomic_DNA"/>
</dbReference>
<protein>
    <submittedName>
        <fullName evidence="3">Glyoxylase I family protein</fullName>
    </submittedName>
</protein>
<dbReference type="InterPro" id="IPR037523">
    <property type="entry name" value="VOC_core"/>
</dbReference>
<organism evidence="3 4">
    <name type="scientific">Amycolatopsis marina</name>
    <dbReference type="NCBI Taxonomy" id="490629"/>
    <lineage>
        <taxon>Bacteria</taxon>
        <taxon>Bacillati</taxon>
        <taxon>Actinomycetota</taxon>
        <taxon>Actinomycetes</taxon>
        <taxon>Pseudonocardiales</taxon>
        <taxon>Pseudonocardiaceae</taxon>
        <taxon>Amycolatopsis</taxon>
    </lineage>
</organism>
<evidence type="ECO:0000256" key="1">
    <source>
        <dbReference type="ARBA" id="ARBA00022723"/>
    </source>
</evidence>
<dbReference type="PANTHER" id="PTHR36113">
    <property type="entry name" value="LYASE, PUTATIVE-RELATED-RELATED"/>
    <property type="match status" value="1"/>
</dbReference>
<sequence>MTVAPCRYLDNGPERGEKGRAVSMAALTYVHHLALTVTDVDRSVPWYERVLDLEEVTRREDDRTGLRKVLLRARGDHNSGVALVLVQHPDPARPGPPLGADSGSRWGVAFDERRTGLDHVAFTVGSRAELLEWEQRLAEYGVTYTPAAPSRTMPGSEVVVFRDPDGIQLEVWLDPK</sequence>
<feature type="domain" description="VOC" evidence="2">
    <location>
        <begin position="29"/>
        <end position="174"/>
    </location>
</feature>
<dbReference type="InterPro" id="IPR029068">
    <property type="entry name" value="Glyas_Bleomycin-R_OHBP_Dase"/>
</dbReference>
<dbReference type="STRING" id="490629.SAMN05216266_101317"/>
<dbReference type="InterPro" id="IPR051332">
    <property type="entry name" value="Fosfomycin_Res_Enzymes"/>
</dbReference>